<protein>
    <recommendedName>
        <fullName evidence="4">Core-binding (CB) domain-containing protein</fullName>
    </recommendedName>
</protein>
<evidence type="ECO:0000256" key="3">
    <source>
        <dbReference type="PROSITE-ProRule" id="PRU01248"/>
    </source>
</evidence>
<dbReference type="InterPro" id="IPR010998">
    <property type="entry name" value="Integrase_recombinase_N"/>
</dbReference>
<evidence type="ECO:0000256" key="2">
    <source>
        <dbReference type="ARBA" id="ARBA00023125"/>
    </source>
</evidence>
<proteinExistence type="inferred from homology"/>
<dbReference type="Gene3D" id="1.10.150.130">
    <property type="match status" value="1"/>
</dbReference>
<keyword evidence="6" id="KW-1185">Reference proteome</keyword>
<comment type="similarity">
    <text evidence="1">Belongs to the 'phage' integrase family.</text>
</comment>
<keyword evidence="2 3" id="KW-0238">DNA-binding</keyword>
<evidence type="ECO:0000313" key="6">
    <source>
        <dbReference type="Proteomes" id="UP000449710"/>
    </source>
</evidence>
<dbReference type="AlphaFoldDB" id="A0AA44BCV0"/>
<dbReference type="RefSeq" id="WP_160719368.1">
    <property type="nucleotide sequence ID" value="NZ_SUMG01000003.1"/>
</dbReference>
<evidence type="ECO:0000313" key="5">
    <source>
        <dbReference type="EMBL" id="NBG87689.1"/>
    </source>
</evidence>
<sequence>MLNYDKDIEMYFELKGSPASSKESYVRRMKAFVHFMETHQKDVENVSFSDIQQYILYLKNERKISAGTINNYISAIKFFYTYVLATHKGTVVL</sequence>
<name>A0AA44BCV0_9CLOT</name>
<feature type="domain" description="Core-binding (CB)" evidence="4">
    <location>
        <begin position="2"/>
        <end position="84"/>
    </location>
</feature>
<dbReference type="Pfam" id="PF13495">
    <property type="entry name" value="Phage_int_SAM_4"/>
    <property type="match status" value="1"/>
</dbReference>
<dbReference type="EMBL" id="SUMG01000003">
    <property type="protein sequence ID" value="NBG87689.1"/>
    <property type="molecule type" value="Genomic_DNA"/>
</dbReference>
<reference evidence="5 6" key="1">
    <citation type="submission" date="2019-04" db="EMBL/GenBank/DDBJ databases">
        <title>Isachenkonia alkalipeptolytica gen. nov. sp. nov. a new anaerobic, alkiliphilic organothrophic bacterium capable to reduce synthesized ferrihydrite isolated from a soda lake.</title>
        <authorList>
            <person name="Toshchakov S.V."/>
            <person name="Zavarzina D.G."/>
            <person name="Zhilina T.N."/>
            <person name="Kostrikina N.A."/>
            <person name="Kublanov I.V."/>
        </authorList>
    </citation>
    <scope>NUCLEOTIDE SEQUENCE [LARGE SCALE GENOMIC DNA]</scope>
    <source>
        <strain evidence="5 6">Z-1701</strain>
    </source>
</reference>
<dbReference type="InterPro" id="IPR044068">
    <property type="entry name" value="CB"/>
</dbReference>
<comment type="caution">
    <text evidence="5">The sequence shown here is derived from an EMBL/GenBank/DDBJ whole genome shotgun (WGS) entry which is preliminary data.</text>
</comment>
<dbReference type="SUPFAM" id="SSF47823">
    <property type="entry name" value="lambda integrase-like, N-terminal domain"/>
    <property type="match status" value="1"/>
</dbReference>
<evidence type="ECO:0000259" key="4">
    <source>
        <dbReference type="PROSITE" id="PS51900"/>
    </source>
</evidence>
<evidence type="ECO:0000256" key="1">
    <source>
        <dbReference type="ARBA" id="ARBA00008857"/>
    </source>
</evidence>
<organism evidence="5 6">
    <name type="scientific">Isachenkonia alkalipeptolytica</name>
    <dbReference type="NCBI Taxonomy" id="2565777"/>
    <lineage>
        <taxon>Bacteria</taxon>
        <taxon>Bacillati</taxon>
        <taxon>Bacillota</taxon>
        <taxon>Clostridia</taxon>
        <taxon>Eubacteriales</taxon>
        <taxon>Clostridiaceae</taxon>
        <taxon>Isachenkonia</taxon>
    </lineage>
</organism>
<accession>A0AA44BCV0</accession>
<gene>
    <name evidence="5" type="ORF">ISALK_04165</name>
</gene>
<dbReference type="GO" id="GO:0015074">
    <property type="term" value="P:DNA integration"/>
    <property type="evidence" value="ECO:0007669"/>
    <property type="project" value="InterPro"/>
</dbReference>
<dbReference type="PROSITE" id="PS51900">
    <property type="entry name" value="CB"/>
    <property type="match status" value="1"/>
</dbReference>
<dbReference type="Proteomes" id="UP000449710">
    <property type="component" value="Unassembled WGS sequence"/>
</dbReference>
<dbReference type="InterPro" id="IPR004107">
    <property type="entry name" value="Integrase_SAM-like_N"/>
</dbReference>
<dbReference type="GO" id="GO:0003677">
    <property type="term" value="F:DNA binding"/>
    <property type="evidence" value="ECO:0007669"/>
    <property type="project" value="UniProtKB-UniRule"/>
</dbReference>